<proteinExistence type="predicted"/>
<feature type="transmembrane region" description="Helical" evidence="2">
    <location>
        <begin position="253"/>
        <end position="274"/>
    </location>
</feature>
<dbReference type="GO" id="GO:0000271">
    <property type="term" value="P:polysaccharide biosynthetic process"/>
    <property type="evidence" value="ECO:0007669"/>
    <property type="project" value="TreeGrafter"/>
</dbReference>
<dbReference type="GO" id="GO:0016747">
    <property type="term" value="F:acyltransferase activity, transferring groups other than amino-acyl groups"/>
    <property type="evidence" value="ECO:0007669"/>
    <property type="project" value="InterPro"/>
</dbReference>
<dbReference type="EMBL" id="JHEH01000004">
    <property type="protein sequence ID" value="KEP70868.1"/>
    <property type="molecule type" value="Genomic_DNA"/>
</dbReference>
<dbReference type="eggNOG" id="COG1835">
    <property type="taxonomic scope" value="Bacteria"/>
</dbReference>
<dbReference type="RefSeq" id="WP_051693330.1">
    <property type="nucleotide sequence ID" value="NZ_FOVB01000002.1"/>
</dbReference>
<keyword evidence="4" id="KW-0012">Acyltransferase</keyword>
<feature type="transmembrane region" description="Helical" evidence="2">
    <location>
        <begin position="156"/>
        <end position="175"/>
    </location>
</feature>
<dbReference type="GO" id="GO:0016020">
    <property type="term" value="C:membrane"/>
    <property type="evidence" value="ECO:0007669"/>
    <property type="project" value="TreeGrafter"/>
</dbReference>
<feature type="transmembrane region" description="Helical" evidence="2">
    <location>
        <begin position="48"/>
        <end position="69"/>
    </location>
</feature>
<keyword evidence="2" id="KW-0472">Membrane</keyword>
<feature type="transmembrane region" description="Helical" evidence="2">
    <location>
        <begin position="182"/>
        <end position="199"/>
    </location>
</feature>
<keyword evidence="4" id="KW-0808">Transferase</keyword>
<feature type="transmembrane region" description="Helical" evidence="2">
    <location>
        <begin position="231"/>
        <end position="247"/>
    </location>
</feature>
<dbReference type="Pfam" id="PF01757">
    <property type="entry name" value="Acyl_transf_3"/>
    <property type="match status" value="1"/>
</dbReference>
<evidence type="ECO:0000259" key="3">
    <source>
        <dbReference type="Pfam" id="PF01757"/>
    </source>
</evidence>
<feature type="domain" description="Acyltransferase 3" evidence="3">
    <location>
        <begin position="14"/>
        <end position="327"/>
    </location>
</feature>
<dbReference type="PANTHER" id="PTHR23028:SF53">
    <property type="entry name" value="ACYL_TRANSF_3 DOMAIN-CONTAINING PROTEIN"/>
    <property type="match status" value="1"/>
</dbReference>
<gene>
    <name evidence="4" type="ORF">DL1_13720</name>
</gene>
<keyword evidence="2" id="KW-0812">Transmembrane</keyword>
<feature type="region of interest" description="Disordered" evidence="1">
    <location>
        <begin position="345"/>
        <end position="409"/>
    </location>
</feature>
<evidence type="ECO:0000256" key="1">
    <source>
        <dbReference type="SAM" id="MobiDB-lite"/>
    </source>
</evidence>
<reference evidence="4 5" key="1">
    <citation type="submission" date="2014-03" db="EMBL/GenBank/DDBJ databases">
        <title>The draft genome sequence of Thioclava dalianensis DLFJ1-1.</title>
        <authorList>
            <person name="Lai Q."/>
            <person name="Shao Z."/>
        </authorList>
    </citation>
    <scope>NUCLEOTIDE SEQUENCE [LARGE SCALE GENOMIC DNA]</scope>
    <source>
        <strain evidence="4 5">DLFJ1-1</strain>
    </source>
</reference>
<organism evidence="4 5">
    <name type="scientific">Thioclava dalianensis</name>
    <dbReference type="NCBI Taxonomy" id="1185766"/>
    <lineage>
        <taxon>Bacteria</taxon>
        <taxon>Pseudomonadati</taxon>
        <taxon>Pseudomonadota</taxon>
        <taxon>Alphaproteobacteria</taxon>
        <taxon>Rhodobacterales</taxon>
        <taxon>Paracoccaceae</taxon>
        <taxon>Thioclava</taxon>
    </lineage>
</organism>
<evidence type="ECO:0000313" key="5">
    <source>
        <dbReference type="Proteomes" id="UP000027725"/>
    </source>
</evidence>
<dbReference type="OrthoDB" id="9767863at2"/>
<keyword evidence="5" id="KW-1185">Reference proteome</keyword>
<evidence type="ECO:0000313" key="4">
    <source>
        <dbReference type="EMBL" id="KEP70868.1"/>
    </source>
</evidence>
<feature type="compositionally biased region" description="Basic and acidic residues" evidence="1">
    <location>
        <begin position="368"/>
        <end position="378"/>
    </location>
</feature>
<keyword evidence="2" id="KW-1133">Transmembrane helix</keyword>
<dbReference type="STRING" id="1185766.SAMN05216224_102535"/>
<feature type="transmembrane region" description="Helical" evidence="2">
    <location>
        <begin position="18"/>
        <end position="36"/>
    </location>
</feature>
<feature type="transmembrane region" description="Helical" evidence="2">
    <location>
        <begin position="309"/>
        <end position="330"/>
    </location>
</feature>
<accession>A0A074TPG6</accession>
<sequence length="409" mass="44079">MGVSLEPLAAGRDNNLNLIRLIAALCVLVSHAWPIALGPGTTEPLERATGYSLGTFAVLVFFAISGFLISASYERSAGVWPYLHARVARIYPALIVSIALVTLGLGPVFTELSIQDYLQDARTWDALLGNASLLHLEYTLPAVFTQNPYPTVQGSIWSLPIEMALYLATAAVGFAGLLRGRLVLSLLGAGLLVALFAGSDLGGMVQADFWMPSLAFGTGMLLYLWRSVIPASPWIALALIGAAALSGQGGLHGPLICLATGYGAIWLALLPSGVARRWNALGDYSYGVYIYAFPVQGAMMAWLGPMAPMSNVALSLPVTLALAILSWHWIERPALRTLRRPRVAAQVSGPECDQSTQSTGPRRPTRYNRQDRSRRVSHEFPASDSDLVERPNARHTAFYGPQRHESGRG</sequence>
<comment type="caution">
    <text evidence="4">The sequence shown here is derived from an EMBL/GenBank/DDBJ whole genome shotgun (WGS) entry which is preliminary data.</text>
</comment>
<dbReference type="AlphaFoldDB" id="A0A074TPG6"/>
<name>A0A074TPG6_9RHOB</name>
<dbReference type="InterPro" id="IPR002656">
    <property type="entry name" value="Acyl_transf_3_dom"/>
</dbReference>
<dbReference type="InterPro" id="IPR050879">
    <property type="entry name" value="Acyltransferase_3"/>
</dbReference>
<feature type="transmembrane region" description="Helical" evidence="2">
    <location>
        <begin position="286"/>
        <end position="303"/>
    </location>
</feature>
<dbReference type="Proteomes" id="UP000027725">
    <property type="component" value="Unassembled WGS sequence"/>
</dbReference>
<evidence type="ECO:0000256" key="2">
    <source>
        <dbReference type="SAM" id="Phobius"/>
    </source>
</evidence>
<dbReference type="PANTHER" id="PTHR23028">
    <property type="entry name" value="ACETYLTRANSFERASE"/>
    <property type="match status" value="1"/>
</dbReference>
<feature type="transmembrane region" description="Helical" evidence="2">
    <location>
        <begin position="90"/>
        <end position="109"/>
    </location>
</feature>
<protein>
    <submittedName>
        <fullName evidence="4">Acyltransferase</fullName>
    </submittedName>
</protein>